<accession>A0ABQ7GV39</accession>
<protein>
    <recommendedName>
        <fullName evidence="6">Major facilitator superfamily (MFS) profile domain-containing protein</fullName>
    </recommendedName>
</protein>
<dbReference type="InterPro" id="IPR005828">
    <property type="entry name" value="MFS_sugar_transport-like"/>
</dbReference>
<gene>
    <name evidence="7" type="ORF">DUNSADRAFT_2813</name>
</gene>
<dbReference type="Proteomes" id="UP000815325">
    <property type="component" value="Unassembled WGS sequence"/>
</dbReference>
<evidence type="ECO:0000259" key="6">
    <source>
        <dbReference type="PROSITE" id="PS50850"/>
    </source>
</evidence>
<keyword evidence="4 5" id="KW-0472">Membrane</keyword>
<dbReference type="PANTHER" id="PTHR23520:SF5">
    <property type="entry name" value="TRANSPORTER, PUTATIVE (AFU_ORTHOLOGUE AFUA_3G04000)-RELATED"/>
    <property type="match status" value="1"/>
</dbReference>
<evidence type="ECO:0000256" key="4">
    <source>
        <dbReference type="ARBA" id="ARBA00023136"/>
    </source>
</evidence>
<comment type="subcellular location">
    <subcellularLocation>
        <location evidence="1">Membrane</location>
        <topology evidence="1">Multi-pass membrane protein</topology>
    </subcellularLocation>
</comment>
<feature type="transmembrane region" description="Helical" evidence="5">
    <location>
        <begin position="87"/>
        <end position="106"/>
    </location>
</feature>
<feature type="transmembrane region" description="Helical" evidence="5">
    <location>
        <begin position="58"/>
        <end position="80"/>
    </location>
</feature>
<evidence type="ECO:0000313" key="7">
    <source>
        <dbReference type="EMBL" id="KAF5838484.1"/>
    </source>
</evidence>
<feature type="transmembrane region" description="Helical" evidence="5">
    <location>
        <begin position="34"/>
        <end position="52"/>
    </location>
</feature>
<dbReference type="PANTHER" id="PTHR23520">
    <property type="entry name" value="TRANSPORTER, PUTATIVE (AFU_ORTHOLOGUE AFUA_3G04000)-RELATED"/>
    <property type="match status" value="1"/>
</dbReference>
<dbReference type="EMBL" id="MU069577">
    <property type="protein sequence ID" value="KAF5838484.1"/>
    <property type="molecule type" value="Genomic_DNA"/>
</dbReference>
<evidence type="ECO:0000256" key="5">
    <source>
        <dbReference type="SAM" id="Phobius"/>
    </source>
</evidence>
<keyword evidence="8" id="KW-1185">Reference proteome</keyword>
<evidence type="ECO:0000256" key="2">
    <source>
        <dbReference type="ARBA" id="ARBA00022692"/>
    </source>
</evidence>
<keyword evidence="2 5" id="KW-0812">Transmembrane</keyword>
<feature type="domain" description="Major facilitator superfamily (MFS) profile" evidence="6">
    <location>
        <begin position="22"/>
        <end position="149"/>
    </location>
</feature>
<sequence length="149" mass="15389">MTKSMGVKEILGLDSVQGLTSDAKVLFANKVCRALAFGLSSVILAQYLSLIGLQDHSIGLLMTCTLLGDAAVSLLVTLTADWLGRRAMLLLGAVLKLIGALIFAAGSSDLWLLLLFGATVGVISPSGNEVGPFQTLEQSILSEQVGGAG</sequence>
<dbReference type="SUPFAM" id="SSF103473">
    <property type="entry name" value="MFS general substrate transporter"/>
    <property type="match status" value="1"/>
</dbReference>
<name>A0ABQ7GV39_DUNSA</name>
<evidence type="ECO:0000256" key="1">
    <source>
        <dbReference type="ARBA" id="ARBA00004141"/>
    </source>
</evidence>
<reference evidence="7" key="1">
    <citation type="submission" date="2017-08" db="EMBL/GenBank/DDBJ databases">
        <authorList>
            <person name="Polle J.E."/>
            <person name="Barry K."/>
            <person name="Cushman J."/>
            <person name="Schmutz J."/>
            <person name="Tran D."/>
            <person name="Hathwaick L.T."/>
            <person name="Yim W.C."/>
            <person name="Jenkins J."/>
            <person name="Mckie-Krisberg Z.M."/>
            <person name="Prochnik S."/>
            <person name="Lindquist E."/>
            <person name="Dockter R.B."/>
            <person name="Adam C."/>
            <person name="Molina H."/>
            <person name="Bunkerborg J."/>
            <person name="Jin E."/>
            <person name="Buchheim M."/>
            <person name="Magnuson J."/>
        </authorList>
    </citation>
    <scope>NUCLEOTIDE SEQUENCE</scope>
    <source>
        <strain evidence="7">CCAP 19/18</strain>
    </source>
</reference>
<proteinExistence type="predicted"/>
<comment type="caution">
    <text evidence="7">The sequence shown here is derived from an EMBL/GenBank/DDBJ whole genome shotgun (WGS) entry which is preliminary data.</text>
</comment>
<dbReference type="Gene3D" id="1.20.1250.20">
    <property type="entry name" value="MFS general substrate transporter like domains"/>
    <property type="match status" value="1"/>
</dbReference>
<evidence type="ECO:0000256" key="3">
    <source>
        <dbReference type="ARBA" id="ARBA00022989"/>
    </source>
</evidence>
<organism evidence="7 8">
    <name type="scientific">Dunaliella salina</name>
    <name type="common">Green alga</name>
    <name type="synonym">Protococcus salinus</name>
    <dbReference type="NCBI Taxonomy" id="3046"/>
    <lineage>
        <taxon>Eukaryota</taxon>
        <taxon>Viridiplantae</taxon>
        <taxon>Chlorophyta</taxon>
        <taxon>core chlorophytes</taxon>
        <taxon>Chlorophyceae</taxon>
        <taxon>CS clade</taxon>
        <taxon>Chlamydomonadales</taxon>
        <taxon>Dunaliellaceae</taxon>
        <taxon>Dunaliella</taxon>
    </lineage>
</organism>
<dbReference type="InterPro" id="IPR020846">
    <property type="entry name" value="MFS_dom"/>
</dbReference>
<dbReference type="Pfam" id="PF00083">
    <property type="entry name" value="Sugar_tr"/>
    <property type="match status" value="1"/>
</dbReference>
<keyword evidence="3 5" id="KW-1133">Transmembrane helix</keyword>
<dbReference type="InterPro" id="IPR036259">
    <property type="entry name" value="MFS_trans_sf"/>
</dbReference>
<evidence type="ECO:0000313" key="8">
    <source>
        <dbReference type="Proteomes" id="UP000815325"/>
    </source>
</evidence>
<dbReference type="PROSITE" id="PS50850">
    <property type="entry name" value="MFS"/>
    <property type="match status" value="1"/>
</dbReference>